<evidence type="ECO:0000259" key="1">
    <source>
        <dbReference type="Pfam" id="PF20150"/>
    </source>
</evidence>
<dbReference type="Proteomes" id="UP000799537">
    <property type="component" value="Unassembled WGS sequence"/>
</dbReference>
<dbReference type="InterPro" id="IPR038883">
    <property type="entry name" value="AN11006-like"/>
</dbReference>
<dbReference type="Pfam" id="PF20150">
    <property type="entry name" value="2EXR"/>
    <property type="match status" value="1"/>
</dbReference>
<accession>A0A6A6C8Z1</accession>
<dbReference type="RefSeq" id="XP_033663589.1">
    <property type="nucleotide sequence ID" value="XM_033808340.1"/>
</dbReference>
<dbReference type="GeneID" id="54561612"/>
<feature type="domain" description="2EXR" evidence="1">
    <location>
        <begin position="17"/>
        <end position="85"/>
    </location>
</feature>
<reference evidence="2" key="1">
    <citation type="journal article" date="2020" name="Stud. Mycol.">
        <title>101 Dothideomycetes genomes: a test case for predicting lifestyles and emergence of pathogens.</title>
        <authorList>
            <person name="Haridas S."/>
            <person name="Albert R."/>
            <person name="Binder M."/>
            <person name="Bloem J."/>
            <person name="Labutti K."/>
            <person name="Salamov A."/>
            <person name="Andreopoulos B."/>
            <person name="Baker S."/>
            <person name="Barry K."/>
            <person name="Bills G."/>
            <person name="Bluhm B."/>
            <person name="Cannon C."/>
            <person name="Castanera R."/>
            <person name="Culley D."/>
            <person name="Daum C."/>
            <person name="Ezra D."/>
            <person name="Gonzalez J."/>
            <person name="Henrissat B."/>
            <person name="Kuo A."/>
            <person name="Liang C."/>
            <person name="Lipzen A."/>
            <person name="Lutzoni F."/>
            <person name="Magnuson J."/>
            <person name="Mondo S."/>
            <person name="Nolan M."/>
            <person name="Ohm R."/>
            <person name="Pangilinan J."/>
            <person name="Park H.-J."/>
            <person name="Ramirez L."/>
            <person name="Alfaro M."/>
            <person name="Sun H."/>
            <person name="Tritt A."/>
            <person name="Yoshinaga Y."/>
            <person name="Zwiers L.-H."/>
            <person name="Turgeon B."/>
            <person name="Goodwin S."/>
            <person name="Spatafora J."/>
            <person name="Crous P."/>
            <person name="Grigoriev I."/>
        </authorList>
    </citation>
    <scope>NUCLEOTIDE SEQUENCE</scope>
    <source>
        <strain evidence="2">ATCC 36951</strain>
    </source>
</reference>
<gene>
    <name evidence="2" type="ORF">M409DRAFT_26936</name>
</gene>
<evidence type="ECO:0000313" key="3">
    <source>
        <dbReference type="Proteomes" id="UP000799537"/>
    </source>
</evidence>
<dbReference type="PANTHER" id="PTHR42085:SF1">
    <property type="entry name" value="F-BOX DOMAIN-CONTAINING PROTEIN"/>
    <property type="match status" value="1"/>
</dbReference>
<dbReference type="EMBL" id="ML993612">
    <property type="protein sequence ID" value="KAF2162700.1"/>
    <property type="molecule type" value="Genomic_DNA"/>
</dbReference>
<sequence>MTHQTSNDNNPKCHLFRLPPEIRNEIYHLVFTPQESICLSPILHCGTHHGAPKRFKVPALLRTSRQIRHEAAGLFYSKTTFICHSSASTFAQCLKIIDKEHLKFFRKIEYRTYENVWSARLWLQVVADLLGERGGCLGTGL</sequence>
<proteinExistence type="predicted"/>
<keyword evidence="3" id="KW-1185">Reference proteome</keyword>
<name>A0A6A6C8Z1_ZASCE</name>
<evidence type="ECO:0000313" key="2">
    <source>
        <dbReference type="EMBL" id="KAF2162700.1"/>
    </source>
</evidence>
<dbReference type="PANTHER" id="PTHR42085">
    <property type="entry name" value="F-BOX DOMAIN-CONTAINING PROTEIN"/>
    <property type="match status" value="1"/>
</dbReference>
<protein>
    <recommendedName>
        <fullName evidence="1">2EXR domain-containing protein</fullName>
    </recommendedName>
</protein>
<dbReference type="InterPro" id="IPR045518">
    <property type="entry name" value="2EXR"/>
</dbReference>
<dbReference type="AlphaFoldDB" id="A0A6A6C8Z1"/>
<dbReference type="OrthoDB" id="2951834at2759"/>
<organism evidence="2 3">
    <name type="scientific">Zasmidium cellare ATCC 36951</name>
    <dbReference type="NCBI Taxonomy" id="1080233"/>
    <lineage>
        <taxon>Eukaryota</taxon>
        <taxon>Fungi</taxon>
        <taxon>Dikarya</taxon>
        <taxon>Ascomycota</taxon>
        <taxon>Pezizomycotina</taxon>
        <taxon>Dothideomycetes</taxon>
        <taxon>Dothideomycetidae</taxon>
        <taxon>Mycosphaerellales</taxon>
        <taxon>Mycosphaerellaceae</taxon>
        <taxon>Zasmidium</taxon>
    </lineage>
</organism>